<dbReference type="PANTHER" id="PTHR11240">
    <property type="entry name" value="RIBONUCLEASE T2"/>
    <property type="match status" value="1"/>
</dbReference>
<protein>
    <submittedName>
        <fullName evidence="3">Ribonuclease T2</fullName>
    </submittedName>
</protein>
<dbReference type="PROSITE" id="PS00531">
    <property type="entry name" value="RNASE_T2_2"/>
    <property type="match status" value="1"/>
</dbReference>
<dbReference type="GO" id="GO:0005576">
    <property type="term" value="C:extracellular region"/>
    <property type="evidence" value="ECO:0007669"/>
    <property type="project" value="TreeGrafter"/>
</dbReference>
<dbReference type="InterPro" id="IPR033130">
    <property type="entry name" value="RNase_T2_His_AS_2"/>
</dbReference>
<dbReference type="SUPFAM" id="SSF55895">
    <property type="entry name" value="Ribonuclease Rh-like"/>
    <property type="match status" value="1"/>
</dbReference>
<dbReference type="InterPro" id="IPR036430">
    <property type="entry name" value="RNase_T2-like_sf"/>
</dbReference>
<dbReference type="Proteomes" id="UP001174136">
    <property type="component" value="Unassembled WGS sequence"/>
</dbReference>
<comment type="caution">
    <text evidence="3">The sequence shown here is derived from an EMBL/GenBank/DDBJ whole genome shotgun (WGS) entry which is preliminary data.</text>
</comment>
<dbReference type="Pfam" id="PF00445">
    <property type="entry name" value="Ribonuclease_T2"/>
    <property type="match status" value="1"/>
</dbReference>
<keyword evidence="4" id="KW-1185">Reference proteome</keyword>
<sequence>MNTEQLNRVTCLGLWPPLNQSDGGKERILLLLILLHVNALLRSCGTLLDLLFSIVSVKDNTLDMTLPSVLLLFLGAAMVSSASVLSPQPDKGQFCNSSWTFNSSLVEVSLLGCKHVFAVISSLIEMCQCVVLCDVNLFVFIFHLQDLMPDMEKSWPDLIKPNTTGFWKYEWSKHGTCAAQEEIMNSQHKYFSKGLELYHKVDLDSVLKKLNITPSAQYYNFAAIESAIENFYGVKPKIQCAHPTKEKDSQTLAQIEICFNHDMTFLNCEKESVGKGVARPSALGVCDHNIPVYYPPLSLGVQ</sequence>
<organism evidence="3 4">
    <name type="scientific">Merluccius polli</name>
    <name type="common">Benguela hake</name>
    <name type="synonym">Merluccius cadenati</name>
    <dbReference type="NCBI Taxonomy" id="89951"/>
    <lineage>
        <taxon>Eukaryota</taxon>
        <taxon>Metazoa</taxon>
        <taxon>Chordata</taxon>
        <taxon>Craniata</taxon>
        <taxon>Vertebrata</taxon>
        <taxon>Euteleostomi</taxon>
        <taxon>Actinopterygii</taxon>
        <taxon>Neopterygii</taxon>
        <taxon>Teleostei</taxon>
        <taxon>Neoteleostei</taxon>
        <taxon>Acanthomorphata</taxon>
        <taxon>Zeiogadaria</taxon>
        <taxon>Gadariae</taxon>
        <taxon>Gadiformes</taxon>
        <taxon>Gadoidei</taxon>
        <taxon>Merlucciidae</taxon>
        <taxon>Merluccius</taxon>
    </lineage>
</organism>
<reference evidence="3" key="1">
    <citation type="journal article" date="2023" name="Front. Mar. Sci.">
        <title>A new Merluccius polli reference genome to investigate the effects of global change in West African waters.</title>
        <authorList>
            <person name="Mateo J.L."/>
            <person name="Blanco-Fernandez C."/>
            <person name="Garcia-Vazquez E."/>
            <person name="Machado-Schiaffino G."/>
        </authorList>
    </citation>
    <scope>NUCLEOTIDE SEQUENCE</scope>
    <source>
        <strain evidence="3">C29</strain>
        <tissue evidence="3">Fin</tissue>
    </source>
</reference>
<proteinExistence type="inferred from homology"/>
<comment type="similarity">
    <text evidence="1 2">Belongs to the RNase T2 family.</text>
</comment>
<dbReference type="GO" id="GO:0006401">
    <property type="term" value="P:RNA catabolic process"/>
    <property type="evidence" value="ECO:0007669"/>
    <property type="project" value="TreeGrafter"/>
</dbReference>
<gene>
    <name evidence="3" type="primary">rnaset2</name>
    <name evidence="3" type="ORF">N1851_017347</name>
</gene>
<evidence type="ECO:0000313" key="3">
    <source>
        <dbReference type="EMBL" id="KAK0144284.1"/>
    </source>
</evidence>
<dbReference type="GO" id="GO:0033897">
    <property type="term" value="F:ribonuclease T2 activity"/>
    <property type="evidence" value="ECO:0007669"/>
    <property type="project" value="InterPro"/>
</dbReference>
<evidence type="ECO:0000256" key="1">
    <source>
        <dbReference type="ARBA" id="ARBA00007469"/>
    </source>
</evidence>
<dbReference type="InterPro" id="IPR001568">
    <property type="entry name" value="RNase_T2-like"/>
</dbReference>
<name>A0AA47MPV7_MERPO</name>
<dbReference type="EMBL" id="JAOPHQ010003144">
    <property type="protein sequence ID" value="KAK0144284.1"/>
    <property type="molecule type" value="Genomic_DNA"/>
</dbReference>
<dbReference type="GO" id="GO:0003723">
    <property type="term" value="F:RNA binding"/>
    <property type="evidence" value="ECO:0007669"/>
    <property type="project" value="InterPro"/>
</dbReference>
<evidence type="ECO:0000313" key="4">
    <source>
        <dbReference type="Proteomes" id="UP001174136"/>
    </source>
</evidence>
<dbReference type="PANTHER" id="PTHR11240:SF22">
    <property type="entry name" value="RIBONUCLEASE T2"/>
    <property type="match status" value="1"/>
</dbReference>
<dbReference type="Gene3D" id="3.90.730.10">
    <property type="entry name" value="Ribonuclease T2-like"/>
    <property type="match status" value="1"/>
</dbReference>
<evidence type="ECO:0000256" key="2">
    <source>
        <dbReference type="RuleBase" id="RU004328"/>
    </source>
</evidence>
<accession>A0AA47MPV7</accession>
<dbReference type="AlphaFoldDB" id="A0AA47MPV7"/>